<dbReference type="KEGG" id="bana:BARAN1_0980"/>
<evidence type="ECO:0000313" key="7">
    <source>
        <dbReference type="EMBL" id="SQD93004.1"/>
    </source>
</evidence>
<dbReference type="GO" id="GO:0006508">
    <property type="term" value="P:proteolysis"/>
    <property type="evidence" value="ECO:0007669"/>
    <property type="project" value="UniProtKB-KW"/>
</dbReference>
<dbReference type="PANTHER" id="PTHR32060:SF30">
    <property type="entry name" value="CARBOXY-TERMINAL PROCESSING PROTEASE CTPA"/>
    <property type="match status" value="1"/>
</dbReference>
<accession>A0A2X3MM35</accession>
<dbReference type="CDD" id="cd07560">
    <property type="entry name" value="Peptidase_S41_CPP"/>
    <property type="match status" value="1"/>
</dbReference>
<dbReference type="SUPFAM" id="SSF52096">
    <property type="entry name" value="ClpP/crotonase"/>
    <property type="match status" value="1"/>
</dbReference>
<reference evidence="8" key="1">
    <citation type="submission" date="2018-05" db="EMBL/GenBank/DDBJ databases">
        <authorList>
            <person name="Hao L."/>
        </authorList>
    </citation>
    <scope>NUCLEOTIDE SEQUENCE [LARGE SCALE GENOMIC DNA]</scope>
</reference>
<keyword evidence="3 5" id="KW-0378">Hydrolase</keyword>
<dbReference type="GO" id="GO:0004175">
    <property type="term" value="F:endopeptidase activity"/>
    <property type="evidence" value="ECO:0007669"/>
    <property type="project" value="TreeGrafter"/>
</dbReference>
<dbReference type="InterPro" id="IPR055210">
    <property type="entry name" value="CtpA/B_N"/>
</dbReference>
<proteinExistence type="inferred from homology"/>
<dbReference type="FunFam" id="2.30.42.10:FF:000063">
    <property type="entry name" value="Peptidase, S41 family"/>
    <property type="match status" value="1"/>
</dbReference>
<dbReference type="InterPro" id="IPR001478">
    <property type="entry name" value="PDZ"/>
</dbReference>
<evidence type="ECO:0000256" key="3">
    <source>
        <dbReference type="ARBA" id="ARBA00022801"/>
    </source>
</evidence>
<dbReference type="PROSITE" id="PS50106">
    <property type="entry name" value="PDZ"/>
    <property type="match status" value="1"/>
</dbReference>
<dbReference type="GO" id="GO:0007165">
    <property type="term" value="P:signal transduction"/>
    <property type="evidence" value="ECO:0007669"/>
    <property type="project" value="TreeGrafter"/>
</dbReference>
<dbReference type="Proteomes" id="UP000249818">
    <property type="component" value="Chromosome BARAN1"/>
</dbReference>
<dbReference type="Pfam" id="PF17820">
    <property type="entry name" value="PDZ_6"/>
    <property type="match status" value="1"/>
</dbReference>
<dbReference type="SMART" id="SM00245">
    <property type="entry name" value="TSPc"/>
    <property type="match status" value="1"/>
</dbReference>
<comment type="similarity">
    <text evidence="1 5">Belongs to the peptidase S41A family.</text>
</comment>
<dbReference type="GO" id="GO:0008236">
    <property type="term" value="F:serine-type peptidase activity"/>
    <property type="evidence" value="ECO:0007669"/>
    <property type="project" value="UniProtKB-KW"/>
</dbReference>
<name>A0A2X3MM35_9BACT</name>
<evidence type="ECO:0000256" key="1">
    <source>
        <dbReference type="ARBA" id="ARBA00009179"/>
    </source>
</evidence>
<feature type="domain" description="PDZ" evidence="6">
    <location>
        <begin position="84"/>
        <end position="158"/>
    </location>
</feature>
<dbReference type="InterPro" id="IPR004447">
    <property type="entry name" value="Peptidase_S41A"/>
</dbReference>
<evidence type="ECO:0000256" key="5">
    <source>
        <dbReference type="RuleBase" id="RU004404"/>
    </source>
</evidence>
<keyword evidence="8" id="KW-1185">Reference proteome</keyword>
<dbReference type="Gene3D" id="3.30.750.44">
    <property type="match status" value="1"/>
</dbReference>
<dbReference type="Gene3D" id="2.30.42.10">
    <property type="match status" value="1"/>
</dbReference>
<dbReference type="CDD" id="cd06782">
    <property type="entry name" value="cpPDZ_CPP-like"/>
    <property type="match status" value="1"/>
</dbReference>
<evidence type="ECO:0000259" key="6">
    <source>
        <dbReference type="PROSITE" id="PS50106"/>
    </source>
</evidence>
<sequence>MVRKSFVALLLVGVLAIGAAPGDTLFSPLGQVYQLIHDYYYRADKISDSTLLHGAIRGVVESLGDPYSTFFTPEEYQSWEESLSGEYSGVGIEITLRDGRITVVAPFPGTPAEAGGIRPGDWIQAVDGELTEGWTLEKASSHIRGPEGTVVVLTVQHDDGTVEEIPLVRQKIQIESVCSEYRAEEKVGYVQILRFDFDTPGLLGRALFSFPLQDLAGIVIDLRNNPGGILSAAVESASYFVDRGPIVRVQGPSFGERTYSSRGNSVPNIPVAIMVNEGTASAAEIMAGAIQDHSMGILVGRPTFGKGLVQEIVMRLPDGGAIKLTTGEYFTPLGRTVHDVGLTPEILVERTEGEEGDPELEAALAWIRDGAPIPVGAGR</sequence>
<dbReference type="EMBL" id="LS483254">
    <property type="protein sequence ID" value="SQD93004.1"/>
    <property type="molecule type" value="Genomic_DNA"/>
</dbReference>
<keyword evidence="2 5" id="KW-0645">Protease</keyword>
<evidence type="ECO:0000256" key="4">
    <source>
        <dbReference type="ARBA" id="ARBA00022825"/>
    </source>
</evidence>
<dbReference type="SMART" id="SM00228">
    <property type="entry name" value="PDZ"/>
    <property type="match status" value="1"/>
</dbReference>
<dbReference type="Pfam" id="PF03572">
    <property type="entry name" value="Peptidase_S41"/>
    <property type="match status" value="1"/>
</dbReference>
<evidence type="ECO:0000313" key="8">
    <source>
        <dbReference type="Proteomes" id="UP000249818"/>
    </source>
</evidence>
<dbReference type="Pfam" id="PF22694">
    <property type="entry name" value="CtpB_N-like"/>
    <property type="match status" value="1"/>
</dbReference>
<organism evidence="7 8">
    <name type="scientific">Candidatus Bipolaricaulis anaerobius</name>
    <dbReference type="NCBI Taxonomy" id="2026885"/>
    <lineage>
        <taxon>Bacteria</taxon>
        <taxon>Candidatus Bipolaricaulota</taxon>
        <taxon>Candidatus Bipolaricaulia</taxon>
        <taxon>Candidatus Bipolaricaulales</taxon>
        <taxon>Candidatus Bipolaricaulaceae</taxon>
        <taxon>Candidatus Bipolaricaulis</taxon>
    </lineage>
</organism>
<dbReference type="InterPro" id="IPR029045">
    <property type="entry name" value="ClpP/crotonase-like_dom_sf"/>
</dbReference>
<dbReference type="GO" id="GO:0030288">
    <property type="term" value="C:outer membrane-bounded periplasmic space"/>
    <property type="evidence" value="ECO:0007669"/>
    <property type="project" value="TreeGrafter"/>
</dbReference>
<dbReference type="RefSeq" id="WP_231944298.1">
    <property type="nucleotide sequence ID" value="NZ_LS483254.1"/>
</dbReference>
<dbReference type="InterPro" id="IPR005151">
    <property type="entry name" value="Tail-specific_protease"/>
</dbReference>
<dbReference type="SUPFAM" id="SSF50156">
    <property type="entry name" value="PDZ domain-like"/>
    <property type="match status" value="1"/>
</dbReference>
<evidence type="ECO:0000256" key="2">
    <source>
        <dbReference type="ARBA" id="ARBA00022670"/>
    </source>
</evidence>
<keyword evidence="4 5" id="KW-0720">Serine protease</keyword>
<protein>
    <submittedName>
        <fullName evidence="7">Carboxyl-terminal processing protease</fullName>
    </submittedName>
</protein>
<dbReference type="PANTHER" id="PTHR32060">
    <property type="entry name" value="TAIL-SPECIFIC PROTEASE"/>
    <property type="match status" value="1"/>
</dbReference>
<dbReference type="InterPro" id="IPR041489">
    <property type="entry name" value="PDZ_6"/>
</dbReference>
<dbReference type="Gene3D" id="3.90.226.10">
    <property type="entry name" value="2-enoyl-CoA Hydratase, Chain A, domain 1"/>
    <property type="match status" value="1"/>
</dbReference>
<gene>
    <name evidence="7" type="ORF">BARAN1_0980</name>
</gene>
<dbReference type="NCBIfam" id="TIGR00225">
    <property type="entry name" value="prc"/>
    <property type="match status" value="1"/>
</dbReference>
<dbReference type="InterPro" id="IPR036034">
    <property type="entry name" value="PDZ_sf"/>
</dbReference>
<dbReference type="AlphaFoldDB" id="A0A2X3MM35"/>